<dbReference type="EMBL" id="BSXT01001241">
    <property type="protein sequence ID" value="GMF40373.1"/>
    <property type="molecule type" value="Genomic_DNA"/>
</dbReference>
<keyword evidence="3" id="KW-1185">Reference proteome</keyword>
<evidence type="ECO:0000313" key="2">
    <source>
        <dbReference type="EMBL" id="GMF40373.1"/>
    </source>
</evidence>
<accession>A0A9W7CU16</accession>
<dbReference type="Proteomes" id="UP001165121">
    <property type="component" value="Unassembled WGS sequence"/>
</dbReference>
<dbReference type="AlphaFoldDB" id="A0A9W7CU16"/>
<evidence type="ECO:0000313" key="3">
    <source>
        <dbReference type="Proteomes" id="UP001165121"/>
    </source>
</evidence>
<dbReference type="PANTHER" id="PTHR45023">
    <property type="match status" value="1"/>
</dbReference>
<sequence>MNSVSKRWKQIRLAVGKFCGCYAAIKQLNQSGKTDEDRLEDAMTMFESEQRVPFDYLEAWRELRDEPKWLALPDSNSNPRARKISSVAAGGVGNDCLSHPEDVSTQKKTQRPSGIQNQKSERSLEKVISV</sequence>
<dbReference type="PANTHER" id="PTHR45023:SF4">
    <property type="entry name" value="GLYCINE-RICH PROTEIN-RELATED"/>
    <property type="match status" value="1"/>
</dbReference>
<protein>
    <submittedName>
        <fullName evidence="2">Unnamed protein product</fullName>
    </submittedName>
</protein>
<organism evidence="2 3">
    <name type="scientific">Phytophthora fragariaefolia</name>
    <dbReference type="NCBI Taxonomy" id="1490495"/>
    <lineage>
        <taxon>Eukaryota</taxon>
        <taxon>Sar</taxon>
        <taxon>Stramenopiles</taxon>
        <taxon>Oomycota</taxon>
        <taxon>Peronosporomycetes</taxon>
        <taxon>Peronosporales</taxon>
        <taxon>Peronosporaceae</taxon>
        <taxon>Phytophthora</taxon>
    </lineage>
</organism>
<name>A0A9W7CU16_9STRA</name>
<comment type="caution">
    <text evidence="2">The sequence shown here is derived from an EMBL/GenBank/DDBJ whole genome shotgun (WGS) entry which is preliminary data.</text>
</comment>
<proteinExistence type="predicted"/>
<dbReference type="OrthoDB" id="128686at2759"/>
<feature type="compositionally biased region" description="Basic and acidic residues" evidence="1">
    <location>
        <begin position="119"/>
        <end position="130"/>
    </location>
</feature>
<reference evidence="2" key="1">
    <citation type="submission" date="2023-04" db="EMBL/GenBank/DDBJ databases">
        <title>Phytophthora fragariaefolia NBRC 109709.</title>
        <authorList>
            <person name="Ichikawa N."/>
            <person name="Sato H."/>
            <person name="Tonouchi N."/>
        </authorList>
    </citation>
    <scope>NUCLEOTIDE SEQUENCE</scope>
    <source>
        <strain evidence="2">NBRC 109709</strain>
    </source>
</reference>
<gene>
    <name evidence="2" type="ORF">Pfra01_001237900</name>
</gene>
<evidence type="ECO:0000256" key="1">
    <source>
        <dbReference type="SAM" id="MobiDB-lite"/>
    </source>
</evidence>
<feature type="region of interest" description="Disordered" evidence="1">
    <location>
        <begin position="91"/>
        <end position="130"/>
    </location>
</feature>